<name>A0A4Z2E477_9TELE</name>
<keyword evidence="3" id="KW-1185">Reference proteome</keyword>
<gene>
    <name evidence="2" type="ORF">EYF80_066273</name>
</gene>
<dbReference type="AlphaFoldDB" id="A0A4Z2E477"/>
<evidence type="ECO:0000313" key="3">
    <source>
        <dbReference type="Proteomes" id="UP000314294"/>
    </source>
</evidence>
<feature type="compositionally biased region" description="Polar residues" evidence="1">
    <location>
        <begin position="61"/>
        <end position="84"/>
    </location>
</feature>
<evidence type="ECO:0000256" key="1">
    <source>
        <dbReference type="SAM" id="MobiDB-lite"/>
    </source>
</evidence>
<evidence type="ECO:0000313" key="2">
    <source>
        <dbReference type="EMBL" id="TNN23605.1"/>
    </source>
</evidence>
<feature type="region of interest" description="Disordered" evidence="1">
    <location>
        <begin position="55"/>
        <end position="84"/>
    </location>
</feature>
<comment type="caution">
    <text evidence="2">The sequence shown here is derived from an EMBL/GenBank/DDBJ whole genome shotgun (WGS) entry which is preliminary data.</text>
</comment>
<sequence>MKRHPDHVHNARASSPFLPIQTPVSLLTTYGENDVFPARLTSCLLPQTTLPCCGASRRESASSNTWAIRDQSTPSSSTRLNSWR</sequence>
<accession>A0A4Z2E477</accession>
<proteinExistence type="predicted"/>
<reference evidence="2 3" key="1">
    <citation type="submission" date="2019-03" db="EMBL/GenBank/DDBJ databases">
        <title>First draft genome of Liparis tanakae, snailfish: a comprehensive survey of snailfish specific genes.</title>
        <authorList>
            <person name="Kim W."/>
            <person name="Song I."/>
            <person name="Jeong J.-H."/>
            <person name="Kim D."/>
            <person name="Kim S."/>
            <person name="Ryu S."/>
            <person name="Song J.Y."/>
            <person name="Lee S.K."/>
        </authorList>
    </citation>
    <scope>NUCLEOTIDE SEQUENCE [LARGE SCALE GENOMIC DNA]</scope>
    <source>
        <tissue evidence="2">Muscle</tissue>
    </source>
</reference>
<dbReference type="EMBL" id="SRLO01017928">
    <property type="protein sequence ID" value="TNN23605.1"/>
    <property type="molecule type" value="Genomic_DNA"/>
</dbReference>
<protein>
    <submittedName>
        <fullName evidence="2">Uncharacterized protein</fullName>
    </submittedName>
</protein>
<organism evidence="2 3">
    <name type="scientific">Liparis tanakae</name>
    <name type="common">Tanaka's snailfish</name>
    <dbReference type="NCBI Taxonomy" id="230148"/>
    <lineage>
        <taxon>Eukaryota</taxon>
        <taxon>Metazoa</taxon>
        <taxon>Chordata</taxon>
        <taxon>Craniata</taxon>
        <taxon>Vertebrata</taxon>
        <taxon>Euteleostomi</taxon>
        <taxon>Actinopterygii</taxon>
        <taxon>Neopterygii</taxon>
        <taxon>Teleostei</taxon>
        <taxon>Neoteleostei</taxon>
        <taxon>Acanthomorphata</taxon>
        <taxon>Eupercaria</taxon>
        <taxon>Perciformes</taxon>
        <taxon>Cottioidei</taxon>
        <taxon>Cottales</taxon>
        <taxon>Liparidae</taxon>
        <taxon>Liparis</taxon>
    </lineage>
</organism>
<dbReference type="Proteomes" id="UP000314294">
    <property type="component" value="Unassembled WGS sequence"/>
</dbReference>